<dbReference type="RefSeq" id="WP_072897254.1">
    <property type="nucleotide sequence ID" value="NZ_FQVM01000028.1"/>
</dbReference>
<evidence type="ECO:0000313" key="1">
    <source>
        <dbReference type="EMBL" id="SHF05316.1"/>
    </source>
</evidence>
<sequence>MYCGTVGEIGTIYYDAKKRIIIFYSGKVSQEIIIPKYCKVRINTPSQNMIKIDSSGNFSSKGTIDLKFDNGINVKFSLAVRFFNVNIKKL</sequence>
<accession>A0A1M4YIN5</accession>
<dbReference type="Proteomes" id="UP000184035">
    <property type="component" value="Unassembled WGS sequence"/>
</dbReference>
<dbReference type="AlphaFoldDB" id="A0A1M4YIN5"/>
<name>A0A1M4YIN5_9CLOT</name>
<reference evidence="1 2" key="1">
    <citation type="submission" date="2016-11" db="EMBL/GenBank/DDBJ databases">
        <authorList>
            <person name="Jaros S."/>
            <person name="Januszkiewicz K."/>
            <person name="Wedrychowicz H."/>
        </authorList>
    </citation>
    <scope>NUCLEOTIDE SEQUENCE [LARGE SCALE GENOMIC DNA]</scope>
    <source>
        <strain evidence="1 2">DSM 2631</strain>
    </source>
</reference>
<dbReference type="EMBL" id="FQVM01000028">
    <property type="protein sequence ID" value="SHF05316.1"/>
    <property type="molecule type" value="Genomic_DNA"/>
</dbReference>
<organism evidence="1 2">
    <name type="scientific">Clostridium fallax</name>
    <dbReference type="NCBI Taxonomy" id="1533"/>
    <lineage>
        <taxon>Bacteria</taxon>
        <taxon>Bacillati</taxon>
        <taxon>Bacillota</taxon>
        <taxon>Clostridia</taxon>
        <taxon>Eubacteriales</taxon>
        <taxon>Clostridiaceae</taxon>
        <taxon>Clostridium</taxon>
    </lineage>
</organism>
<keyword evidence="2" id="KW-1185">Reference proteome</keyword>
<evidence type="ECO:0000313" key="2">
    <source>
        <dbReference type="Proteomes" id="UP000184035"/>
    </source>
</evidence>
<proteinExistence type="predicted"/>
<protein>
    <submittedName>
        <fullName evidence="1">Uncharacterized protein</fullName>
    </submittedName>
</protein>
<dbReference type="STRING" id="1533.SAMN05443638_1285"/>
<gene>
    <name evidence="1" type="ORF">SAMN05443638_1285</name>
</gene>